<name>A0AC34G7C0_9BILA</name>
<protein>
    <submittedName>
        <fullName evidence="2">BTB domain-containing protein</fullName>
    </submittedName>
</protein>
<dbReference type="WBParaSite" id="ES5_v2.g25548.t1">
    <property type="protein sequence ID" value="ES5_v2.g25548.t1"/>
    <property type="gene ID" value="ES5_v2.g25548"/>
</dbReference>
<organism evidence="1 2">
    <name type="scientific">Panagrolaimus sp. ES5</name>
    <dbReference type="NCBI Taxonomy" id="591445"/>
    <lineage>
        <taxon>Eukaryota</taxon>
        <taxon>Metazoa</taxon>
        <taxon>Ecdysozoa</taxon>
        <taxon>Nematoda</taxon>
        <taxon>Chromadorea</taxon>
        <taxon>Rhabditida</taxon>
        <taxon>Tylenchina</taxon>
        <taxon>Panagrolaimomorpha</taxon>
        <taxon>Panagrolaimoidea</taxon>
        <taxon>Panagrolaimidae</taxon>
        <taxon>Panagrolaimus</taxon>
    </lineage>
</organism>
<dbReference type="Proteomes" id="UP000887579">
    <property type="component" value="Unplaced"/>
</dbReference>
<sequence length="192" mass="22033">MVGKDIPKKAVTFEDHSVYLCLGLWNQDENKDFSIVADGKEITVHKCVLAVHSPVFARMFQSDLKEAQENKVIIEDFSFGIVEAAVKLCYHQSLITDITLDEKMKLIQFFDKYDIQSLKNDIESELISEIDETTVCQLANCSLLSNALNLKEKCAEFFQTCLNEKNHVTDLDILDEDFAYEMLQEAFFRISK</sequence>
<evidence type="ECO:0000313" key="2">
    <source>
        <dbReference type="WBParaSite" id="ES5_v2.g25548.t1"/>
    </source>
</evidence>
<evidence type="ECO:0000313" key="1">
    <source>
        <dbReference type="Proteomes" id="UP000887579"/>
    </source>
</evidence>
<reference evidence="2" key="1">
    <citation type="submission" date="2022-11" db="UniProtKB">
        <authorList>
            <consortium name="WormBaseParasite"/>
        </authorList>
    </citation>
    <scope>IDENTIFICATION</scope>
</reference>
<accession>A0AC34G7C0</accession>
<proteinExistence type="predicted"/>